<dbReference type="SUPFAM" id="SSF117281">
    <property type="entry name" value="Kelch motif"/>
    <property type="match status" value="3"/>
</dbReference>
<reference evidence="3" key="1">
    <citation type="journal article" date="2019" name="PLoS Negl. Trop. Dis.">
        <title>Revisiting the worldwide diversity of Leptospira species in the environment.</title>
        <authorList>
            <person name="Vincent A.T."/>
            <person name="Schiettekatte O."/>
            <person name="Bourhy P."/>
            <person name="Veyrier F.J."/>
            <person name="Picardeau M."/>
        </authorList>
    </citation>
    <scope>NUCLEOTIDE SEQUENCE [LARGE SCALE GENOMIC DNA]</scope>
    <source>
        <strain evidence="3">201702451</strain>
    </source>
</reference>
<dbReference type="RefSeq" id="WP_135642731.1">
    <property type="nucleotide sequence ID" value="NZ_RQGH01000026.1"/>
</dbReference>
<evidence type="ECO:0008006" key="5">
    <source>
        <dbReference type="Google" id="ProtNLM"/>
    </source>
</evidence>
<keyword evidence="4" id="KW-1185">Reference proteome</keyword>
<keyword evidence="1" id="KW-0880">Kelch repeat</keyword>
<evidence type="ECO:0000256" key="1">
    <source>
        <dbReference type="ARBA" id="ARBA00022441"/>
    </source>
</evidence>
<dbReference type="Proteomes" id="UP000297567">
    <property type="component" value="Unassembled WGS sequence"/>
</dbReference>
<organism evidence="3 4">
    <name type="scientific">Leptospira jelokensis</name>
    <dbReference type="NCBI Taxonomy" id="2484931"/>
    <lineage>
        <taxon>Bacteria</taxon>
        <taxon>Pseudomonadati</taxon>
        <taxon>Spirochaetota</taxon>
        <taxon>Spirochaetia</taxon>
        <taxon>Leptospirales</taxon>
        <taxon>Leptospiraceae</taxon>
        <taxon>Leptospira</taxon>
    </lineage>
</organism>
<name>A0A4Z0ZYJ4_9LEPT</name>
<evidence type="ECO:0000313" key="3">
    <source>
        <dbReference type="EMBL" id="TGL65090.1"/>
    </source>
</evidence>
<dbReference type="SMART" id="SM00612">
    <property type="entry name" value="Kelch"/>
    <property type="match status" value="9"/>
</dbReference>
<gene>
    <name evidence="3" type="ORF">EHQ62_10900</name>
</gene>
<dbReference type="Pfam" id="PF01344">
    <property type="entry name" value="Kelch_1"/>
    <property type="match status" value="3"/>
</dbReference>
<sequence length="695" mass="76944">MLLAPSKKMEGMRMDATKQKRKFPILTLAYLIIMAAGFFQCGVVSGLTGNPALEKELKDTQTLALLGLLKPGEIQYVNENTPPIDNPSNNTGTEANSVAPLTPPPEPLKNIWATLSNLPRSFFDATSQTIGDKIYLFGNNVYGNLTDGNAYSYNTVTAQWNKLKNMPAPRYAASSAVIGNKIYVLGGREYFYTMLYDAAPYCVNQLLWHCFEYYDPPPVYGYSTRETNSVFIYDTTSDTWTTGANMLISPSYHSSIAYNGKIYLFSVGIVDVYDAASNQWNRLLTNSPIRYYYSIQIYNDKMYFFGGSSTINGYFNNVLEFDPTTLAFNQKTNMPTNRTFVVTALVGDKIFVMGSHESASALVIEEYSPDTNSWTVKSSLPQNAYLTRGVGGYSNGRFYGLGGISNVVAYYDPANDTTTHLKVLMNSSRYYFASAVYNNKYYVFGGNINGTPISGIETLDLVSNSWSNQGSLPNAKFGHKAAILGNKIYLVGGSRGGTTRAEVEIYDPETGNITQGTPMDTPRQYHSLCVNNGKMYAVGGNNGSTILNTVEEYDPSTDKWTYKRTMTSARTETSCLFHDNKMYVFGGRNVSSYESTVESYNPGSDSWSLHKPMNTARGLFEVVKLRGRIYAIGGYNSGAMAQVEKYDPLLEQWIPEYPMNSARYGLSAIAPDPNRIIVVGGHNGHGSLNSAEEFY</sequence>
<dbReference type="Pfam" id="PF24681">
    <property type="entry name" value="Kelch_KLHDC2_KLHL20_DRC7"/>
    <property type="match status" value="1"/>
</dbReference>
<proteinExistence type="predicted"/>
<evidence type="ECO:0000256" key="2">
    <source>
        <dbReference type="ARBA" id="ARBA00022737"/>
    </source>
</evidence>
<evidence type="ECO:0000313" key="4">
    <source>
        <dbReference type="Proteomes" id="UP000297567"/>
    </source>
</evidence>
<dbReference type="PANTHER" id="PTHR45632:SF3">
    <property type="entry name" value="KELCH-LIKE PROTEIN 32"/>
    <property type="match status" value="1"/>
</dbReference>
<dbReference type="InterPro" id="IPR006652">
    <property type="entry name" value="Kelch_1"/>
</dbReference>
<dbReference type="InterPro" id="IPR015915">
    <property type="entry name" value="Kelch-typ_b-propeller"/>
</dbReference>
<dbReference type="Gene3D" id="2.120.10.80">
    <property type="entry name" value="Kelch-type beta propeller"/>
    <property type="match status" value="4"/>
</dbReference>
<keyword evidence="2" id="KW-0677">Repeat</keyword>
<comment type="caution">
    <text evidence="3">The sequence shown here is derived from an EMBL/GenBank/DDBJ whole genome shotgun (WGS) entry which is preliminary data.</text>
</comment>
<dbReference type="PANTHER" id="PTHR45632">
    <property type="entry name" value="LD33804P"/>
    <property type="match status" value="1"/>
</dbReference>
<protein>
    <recommendedName>
        <fullName evidence="5">Kelch-like protein</fullName>
    </recommendedName>
</protein>
<accession>A0A4Z0ZYJ4</accession>
<dbReference type="AlphaFoldDB" id="A0A4Z0ZYJ4"/>
<dbReference type="EMBL" id="RQGH01000026">
    <property type="protein sequence ID" value="TGL65090.1"/>
    <property type="molecule type" value="Genomic_DNA"/>
</dbReference>